<dbReference type="STRING" id="1616.IV73_GL001235"/>
<dbReference type="RefSeq" id="WP_057756322.1">
    <property type="nucleotide sequence ID" value="NZ_JQBP01000008.1"/>
</dbReference>
<dbReference type="PATRIC" id="fig|1616.3.peg.1268"/>
<evidence type="ECO:0000313" key="4">
    <source>
        <dbReference type="Proteomes" id="UP000051655"/>
    </source>
</evidence>
<sequence length="106" mass="12237">MAERGKIKFEIIEKYGVLSTSKSGWNLELNLVQWGENHPKFDIRAWDPAHTKMGKGVGLNHDEMKKLNQIMTGILAFEQEENLLNQVDEDPDDESQERPRVTRLSD</sequence>
<feature type="domain" description="Transcriptional coactivator p15 (PC4) C-terminal" evidence="2">
    <location>
        <begin position="23"/>
        <end position="69"/>
    </location>
</feature>
<evidence type="ECO:0000259" key="2">
    <source>
        <dbReference type="Pfam" id="PF02229"/>
    </source>
</evidence>
<dbReference type="Proteomes" id="UP000051655">
    <property type="component" value="Unassembled WGS sequence"/>
</dbReference>
<keyword evidence="4" id="KW-1185">Reference proteome</keyword>
<name>A0A0R2JB31_9LACO</name>
<protein>
    <recommendedName>
        <fullName evidence="2">Transcriptional coactivator p15 (PC4) C-terminal domain-containing protein</fullName>
    </recommendedName>
</protein>
<feature type="region of interest" description="Disordered" evidence="1">
    <location>
        <begin position="86"/>
        <end position="106"/>
    </location>
</feature>
<proteinExistence type="predicted"/>
<comment type="caution">
    <text evidence="3">The sequence shown here is derived from an EMBL/GenBank/DDBJ whole genome shotgun (WGS) entry which is preliminary data.</text>
</comment>
<dbReference type="GO" id="GO:0006355">
    <property type="term" value="P:regulation of DNA-templated transcription"/>
    <property type="evidence" value="ECO:0007669"/>
    <property type="project" value="InterPro"/>
</dbReference>
<accession>A0A0R2JB31</accession>
<dbReference type="EMBL" id="JQBP01000008">
    <property type="protein sequence ID" value="KRN74499.1"/>
    <property type="molecule type" value="Genomic_DNA"/>
</dbReference>
<reference evidence="3 4" key="1">
    <citation type="journal article" date="2015" name="Genome Announc.">
        <title>Expanding the biotechnology potential of lactobacilli through comparative genomics of 213 strains and associated genera.</title>
        <authorList>
            <person name="Sun Z."/>
            <person name="Harris H.M."/>
            <person name="McCann A."/>
            <person name="Guo C."/>
            <person name="Argimon S."/>
            <person name="Zhang W."/>
            <person name="Yang X."/>
            <person name="Jeffery I.B."/>
            <person name="Cooney J.C."/>
            <person name="Kagawa T.F."/>
            <person name="Liu W."/>
            <person name="Song Y."/>
            <person name="Salvetti E."/>
            <person name="Wrobel A."/>
            <person name="Rasinkangas P."/>
            <person name="Parkhill J."/>
            <person name="Rea M.C."/>
            <person name="O'Sullivan O."/>
            <person name="Ritari J."/>
            <person name="Douillard F.P."/>
            <person name="Paul Ross R."/>
            <person name="Yang R."/>
            <person name="Briner A.E."/>
            <person name="Felis G.E."/>
            <person name="de Vos W.M."/>
            <person name="Barrangou R."/>
            <person name="Klaenhammer T.R."/>
            <person name="Caufield P.W."/>
            <person name="Cui Y."/>
            <person name="Zhang H."/>
            <person name="O'Toole P.W."/>
        </authorList>
    </citation>
    <scope>NUCLEOTIDE SEQUENCE [LARGE SCALE GENOMIC DNA]</scope>
    <source>
        <strain evidence="3 4">DSM 20593</strain>
    </source>
</reference>
<dbReference type="InterPro" id="IPR003173">
    <property type="entry name" value="PC4_C"/>
</dbReference>
<evidence type="ECO:0000313" key="3">
    <source>
        <dbReference type="EMBL" id="KRN74499.1"/>
    </source>
</evidence>
<dbReference type="AlphaFoldDB" id="A0A0R2JB31"/>
<dbReference type="GO" id="GO:0003677">
    <property type="term" value="F:DNA binding"/>
    <property type="evidence" value="ECO:0007669"/>
    <property type="project" value="InterPro"/>
</dbReference>
<dbReference type="Pfam" id="PF02229">
    <property type="entry name" value="PC4"/>
    <property type="match status" value="1"/>
</dbReference>
<gene>
    <name evidence="3" type="ORF">IV73_GL001235</name>
</gene>
<feature type="compositionally biased region" description="Basic and acidic residues" evidence="1">
    <location>
        <begin position="96"/>
        <end position="106"/>
    </location>
</feature>
<evidence type="ECO:0000256" key="1">
    <source>
        <dbReference type="SAM" id="MobiDB-lite"/>
    </source>
</evidence>
<dbReference type="OrthoDB" id="7067273at2"/>
<dbReference type="Gene3D" id="2.30.31.70">
    <property type="match status" value="1"/>
</dbReference>
<organism evidence="3 4">
    <name type="scientific">Weissella kandleri</name>
    <dbReference type="NCBI Taxonomy" id="1616"/>
    <lineage>
        <taxon>Bacteria</taxon>
        <taxon>Bacillati</taxon>
        <taxon>Bacillota</taxon>
        <taxon>Bacilli</taxon>
        <taxon>Lactobacillales</taxon>
        <taxon>Lactobacillaceae</taxon>
        <taxon>Weissella</taxon>
    </lineage>
</organism>